<feature type="non-terminal residue" evidence="4">
    <location>
        <position position="287"/>
    </location>
</feature>
<keyword evidence="5" id="KW-1185">Reference proteome</keyword>
<proteinExistence type="inferred from homology"/>
<gene>
    <name evidence="4" type="ORF">SeMB42_g07964</name>
</gene>
<protein>
    <recommendedName>
        <fullName evidence="3">IRG-type G domain-containing protein</fullName>
    </recommendedName>
</protein>
<dbReference type="PANTHER" id="PTHR32341">
    <property type="entry name" value="INTERFERON-INDUCIBLE GTPASE"/>
    <property type="match status" value="1"/>
</dbReference>
<dbReference type="InterPro" id="IPR051515">
    <property type="entry name" value="IRG"/>
</dbReference>
<dbReference type="SUPFAM" id="SSF52540">
    <property type="entry name" value="P-loop containing nucleoside triphosphate hydrolases"/>
    <property type="match status" value="1"/>
</dbReference>
<keyword evidence="2" id="KW-0732">Signal</keyword>
<dbReference type="Gene3D" id="3.40.50.300">
    <property type="entry name" value="P-loop containing nucleotide triphosphate hydrolases"/>
    <property type="match status" value="2"/>
</dbReference>
<comment type="caution">
    <text evidence="4">The sequence shown here is derived from an EMBL/GenBank/DDBJ whole genome shotgun (WGS) entry which is preliminary data.</text>
</comment>
<evidence type="ECO:0000256" key="1">
    <source>
        <dbReference type="ARBA" id="ARBA00005429"/>
    </source>
</evidence>
<dbReference type="EMBL" id="QEAN01000713">
    <property type="protein sequence ID" value="TPX30150.1"/>
    <property type="molecule type" value="Genomic_DNA"/>
</dbReference>
<dbReference type="PROSITE" id="PS51716">
    <property type="entry name" value="G_IRG"/>
    <property type="match status" value="1"/>
</dbReference>
<comment type="similarity">
    <text evidence="1">Belongs to the TRAFAC class dynamin-like GTPase superfamily. IRG family.</text>
</comment>
<reference evidence="4 5" key="1">
    <citation type="journal article" date="2019" name="Sci. Rep.">
        <title>Comparative genomics of chytrid fungi reveal insights into the obligate biotrophic and pathogenic lifestyle of Synchytrium endobioticum.</title>
        <authorList>
            <person name="van de Vossenberg B.T.L.H."/>
            <person name="Warris S."/>
            <person name="Nguyen H.D.T."/>
            <person name="van Gent-Pelzer M.P.E."/>
            <person name="Joly D.L."/>
            <person name="van de Geest H.C."/>
            <person name="Bonants P.J.M."/>
            <person name="Smith D.S."/>
            <person name="Levesque C.A."/>
            <person name="van der Lee T.A.J."/>
        </authorList>
    </citation>
    <scope>NUCLEOTIDE SEQUENCE [LARGE SCALE GENOMIC DNA]</scope>
    <source>
        <strain evidence="4 5">MB42</strain>
    </source>
</reference>
<dbReference type="GO" id="GO:0005525">
    <property type="term" value="F:GTP binding"/>
    <property type="evidence" value="ECO:0007669"/>
    <property type="project" value="InterPro"/>
</dbReference>
<dbReference type="InterPro" id="IPR027417">
    <property type="entry name" value="P-loop_NTPase"/>
</dbReference>
<accession>A0A507BGM7</accession>
<name>A0A507BGM7_9FUNG</name>
<dbReference type="AlphaFoldDB" id="A0A507BGM7"/>
<dbReference type="InterPro" id="IPR030385">
    <property type="entry name" value="G_IRG_dom"/>
</dbReference>
<evidence type="ECO:0000313" key="4">
    <source>
        <dbReference type="EMBL" id="TPX30150.1"/>
    </source>
</evidence>
<feature type="domain" description="IRG-type G" evidence="3">
    <location>
        <begin position="106"/>
        <end position="273"/>
    </location>
</feature>
<sequence>MTSIGIRSLAVSIIAMAILASQAQSQELHQHYVSKHNLTQYWAKMGSLQPVIETAYHVIAQVFRDFVKFFSTTPTPQPDDIQKKHQKDPYTLREEARKELGLDCVNHYNFGIAGNSGTGKSSLVNAITRAKPGDANYAEEGEVETTHHAKRYDVTTCTQAAIRLDVIILCTADRFTDGELRVAAELKKWKTPIVFVRTKTDIALVSKLRRGGTAKSGDKIGNAIHELRFETSLAIRPQLIQYDYGSSQIFFVSSWVLRAIHDPRDPSRSWDEDDEETLDELREIKRL</sequence>
<dbReference type="Proteomes" id="UP000317494">
    <property type="component" value="Unassembled WGS sequence"/>
</dbReference>
<evidence type="ECO:0000313" key="5">
    <source>
        <dbReference type="Proteomes" id="UP000317494"/>
    </source>
</evidence>
<organism evidence="4 5">
    <name type="scientific">Synchytrium endobioticum</name>
    <dbReference type="NCBI Taxonomy" id="286115"/>
    <lineage>
        <taxon>Eukaryota</taxon>
        <taxon>Fungi</taxon>
        <taxon>Fungi incertae sedis</taxon>
        <taxon>Chytridiomycota</taxon>
        <taxon>Chytridiomycota incertae sedis</taxon>
        <taxon>Chytridiomycetes</taxon>
        <taxon>Synchytriales</taxon>
        <taxon>Synchytriaceae</taxon>
        <taxon>Synchytrium</taxon>
    </lineage>
</organism>
<feature type="signal peptide" evidence="2">
    <location>
        <begin position="1"/>
        <end position="25"/>
    </location>
</feature>
<dbReference type="VEuPathDB" id="FungiDB:SeMB42_g07964"/>
<evidence type="ECO:0000259" key="3">
    <source>
        <dbReference type="PROSITE" id="PS51716"/>
    </source>
</evidence>
<evidence type="ECO:0000256" key="2">
    <source>
        <dbReference type="SAM" id="SignalP"/>
    </source>
</evidence>
<feature type="chain" id="PRO_5021230407" description="IRG-type G domain-containing protein" evidence="2">
    <location>
        <begin position="26"/>
        <end position="287"/>
    </location>
</feature>
<dbReference type="PANTHER" id="PTHR32341:SF10">
    <property type="entry name" value="INTERFERON-INDUCIBLE GTPASE 5"/>
    <property type="match status" value="1"/>
</dbReference>